<reference evidence="7 10" key="2">
    <citation type="journal article" date="2014" name="BMC Genomics">
        <title>An improved genome release (version Mt4.0) for the model legume Medicago truncatula.</title>
        <authorList>
            <person name="Tang H."/>
            <person name="Krishnakumar V."/>
            <person name="Bidwell S."/>
            <person name="Rosen B."/>
            <person name="Chan A."/>
            <person name="Zhou S."/>
            <person name="Gentzbittel L."/>
            <person name="Childs K.L."/>
            <person name="Yandell M."/>
            <person name="Gundlach H."/>
            <person name="Mayer K.F."/>
            <person name="Schwartz D.C."/>
            <person name="Town C.D."/>
        </authorList>
    </citation>
    <scope>GENOME REANNOTATION</scope>
    <source>
        <strain evidence="7">A17</strain>
        <strain evidence="9 10">cv. Jemalong A17</strain>
    </source>
</reference>
<keyword evidence="8" id="KW-0489">Methyltransferase</keyword>
<evidence type="ECO:0000256" key="4">
    <source>
        <dbReference type="ARBA" id="ARBA00023004"/>
    </source>
</evidence>
<keyword evidence="8" id="KW-0808">Transferase</keyword>
<reference evidence="7 10" key="1">
    <citation type="journal article" date="2011" name="Nature">
        <title>The Medicago genome provides insight into the evolution of rhizobial symbioses.</title>
        <authorList>
            <person name="Young N.D."/>
            <person name="Debelle F."/>
            <person name="Oldroyd G.E."/>
            <person name="Geurts R."/>
            <person name="Cannon S.B."/>
            <person name="Udvardi M.K."/>
            <person name="Benedito V.A."/>
            <person name="Mayer K.F."/>
            <person name="Gouzy J."/>
            <person name="Schoof H."/>
            <person name="Van de Peer Y."/>
            <person name="Proost S."/>
            <person name="Cook D.R."/>
            <person name="Meyers B.C."/>
            <person name="Spannagl M."/>
            <person name="Cheung F."/>
            <person name="De Mita S."/>
            <person name="Krishnakumar V."/>
            <person name="Gundlach H."/>
            <person name="Zhou S."/>
            <person name="Mudge J."/>
            <person name="Bharti A.K."/>
            <person name="Murray J.D."/>
            <person name="Naoumkina M.A."/>
            <person name="Rosen B."/>
            <person name="Silverstein K.A."/>
            <person name="Tang H."/>
            <person name="Rombauts S."/>
            <person name="Zhao P.X."/>
            <person name="Zhou P."/>
            <person name="Barbe V."/>
            <person name="Bardou P."/>
            <person name="Bechner M."/>
            <person name="Bellec A."/>
            <person name="Berger A."/>
            <person name="Berges H."/>
            <person name="Bidwell S."/>
            <person name="Bisseling T."/>
            <person name="Choisne N."/>
            <person name="Couloux A."/>
            <person name="Denny R."/>
            <person name="Deshpande S."/>
            <person name="Dai X."/>
            <person name="Doyle J.J."/>
            <person name="Dudez A.M."/>
            <person name="Farmer A.D."/>
            <person name="Fouteau S."/>
            <person name="Franken C."/>
            <person name="Gibelin C."/>
            <person name="Gish J."/>
            <person name="Goldstein S."/>
            <person name="Gonzalez A.J."/>
            <person name="Green P.J."/>
            <person name="Hallab A."/>
            <person name="Hartog M."/>
            <person name="Hua A."/>
            <person name="Humphray S.J."/>
            <person name="Jeong D.H."/>
            <person name="Jing Y."/>
            <person name="Jocker A."/>
            <person name="Kenton S.M."/>
            <person name="Kim D.J."/>
            <person name="Klee K."/>
            <person name="Lai H."/>
            <person name="Lang C."/>
            <person name="Lin S."/>
            <person name="Macmil S.L."/>
            <person name="Magdelenat G."/>
            <person name="Matthews L."/>
            <person name="McCorrison J."/>
            <person name="Monaghan E.L."/>
            <person name="Mun J.H."/>
            <person name="Najar F.Z."/>
            <person name="Nicholson C."/>
            <person name="Noirot C."/>
            <person name="O'Bleness M."/>
            <person name="Paule C.R."/>
            <person name="Poulain J."/>
            <person name="Prion F."/>
            <person name="Qin B."/>
            <person name="Qu C."/>
            <person name="Retzel E.F."/>
            <person name="Riddle C."/>
            <person name="Sallet E."/>
            <person name="Samain S."/>
            <person name="Samson N."/>
            <person name="Sanders I."/>
            <person name="Saurat O."/>
            <person name="Scarpelli C."/>
            <person name="Schiex T."/>
            <person name="Segurens B."/>
            <person name="Severin A.J."/>
            <person name="Sherrier D.J."/>
            <person name="Shi R."/>
            <person name="Sims S."/>
            <person name="Singer S.R."/>
            <person name="Sinharoy S."/>
            <person name="Sterck L."/>
            <person name="Viollet A."/>
            <person name="Wang B.B."/>
            <person name="Wang K."/>
            <person name="Wang M."/>
            <person name="Wang X."/>
            <person name="Warfsmann J."/>
            <person name="Weissenbach J."/>
            <person name="White D.D."/>
            <person name="White J.D."/>
            <person name="Wiley G.B."/>
            <person name="Wincker P."/>
            <person name="Xing Y."/>
            <person name="Yang L."/>
            <person name="Yao Z."/>
            <person name="Ying F."/>
            <person name="Zhai J."/>
            <person name="Zhou L."/>
            <person name="Zuber A."/>
            <person name="Denarie J."/>
            <person name="Dixon R.A."/>
            <person name="May G.D."/>
            <person name="Schwartz D.C."/>
            <person name="Rogers J."/>
            <person name="Quetier F."/>
            <person name="Town C.D."/>
            <person name="Roe B.A."/>
        </authorList>
    </citation>
    <scope>NUCLEOTIDE SEQUENCE [LARGE SCALE GENOMIC DNA]</scope>
    <source>
        <strain evidence="7">A17</strain>
        <strain evidence="9 10">cv. Jemalong A17</strain>
    </source>
</reference>
<protein>
    <submittedName>
        <fullName evidence="7">2OG-Fe(II) oxygenase family oxidoreductase</fullName>
    </submittedName>
    <submittedName>
        <fullName evidence="8">Putative codeine 3-O-demethylase</fullName>
        <ecNumber evidence="8">1.14.11.32</ecNumber>
    </submittedName>
</protein>
<feature type="domain" description="Fe2OG dioxygenase" evidence="6">
    <location>
        <begin position="207"/>
        <end position="307"/>
    </location>
</feature>
<dbReference type="Gene3D" id="2.60.120.330">
    <property type="entry name" value="B-lactam Antibiotic, Isopenicillin N Synthase, Chain"/>
    <property type="match status" value="1"/>
</dbReference>
<evidence type="ECO:0000259" key="6">
    <source>
        <dbReference type="PROSITE" id="PS51471"/>
    </source>
</evidence>
<dbReference type="InterPro" id="IPR050295">
    <property type="entry name" value="Plant_2OG-oxidoreductases"/>
</dbReference>
<keyword evidence="5 8" id="KW-0560">Oxidoreductase</keyword>
<dbReference type="GO" id="GO:0046872">
    <property type="term" value="F:metal ion binding"/>
    <property type="evidence" value="ECO:0007669"/>
    <property type="project" value="UniProtKB-KW"/>
</dbReference>
<proteinExistence type="inferred from homology"/>
<evidence type="ECO:0000313" key="7">
    <source>
        <dbReference type="EMBL" id="KEH22932.1"/>
    </source>
</evidence>
<reference evidence="9" key="3">
    <citation type="submission" date="2015-04" db="UniProtKB">
        <authorList>
            <consortium name="EnsemblPlants"/>
        </authorList>
    </citation>
    <scope>IDENTIFICATION</scope>
    <source>
        <strain evidence="9">cv. Jemalong A17</strain>
    </source>
</reference>
<dbReference type="InterPro" id="IPR005123">
    <property type="entry name" value="Oxoglu/Fe-dep_dioxygenase_dom"/>
</dbReference>
<gene>
    <name evidence="9" type="primary">25498524</name>
    <name evidence="7" type="ordered locus">MTR_7g062580</name>
    <name evidence="8" type="ORF">MtrunA17_Chr7g0239111</name>
</gene>
<dbReference type="EMBL" id="PSQE01000007">
    <property type="protein sequence ID" value="RHN46152.1"/>
    <property type="molecule type" value="Genomic_DNA"/>
</dbReference>
<dbReference type="PROSITE" id="PS51471">
    <property type="entry name" value="FE2OG_OXY"/>
    <property type="match status" value="1"/>
</dbReference>
<dbReference type="OrthoDB" id="288590at2759"/>
<sequence length="363" mass="42114">MSVNIDEAPIFAPSLPVPNVQEMVKVNPLQVPTKYVRNEEEMEKVNYMPQLSSEIPVIDFTQLSNGNMEELLKLEIACKEWGFFQMVNHGVEKDLIQRMRDASNEFFELPMEEKEKYAMLPNDIQGYGQNYVVSEEQTLDWSDVLVLIIYPDRYRKLQFWPKTSHGFKEIIEAYSSEVRRVGEELLSFLSIIMGLEKHALAELHKELIQGLRVNYYPPCNNPEQVLGLSPHSDTTTITLLIQDDDVLGLEIRNKGNWVPVKPISDALVINVGDVIEILSNGKYKSVEHRVMTNQNKRRISYASFLFPRDDVEVEPFDHMIDAQNPKMYQKVKYGDYLRHSLKRKMERKTHTDVAKIKEHVIVT</sequence>
<evidence type="ECO:0000256" key="3">
    <source>
        <dbReference type="ARBA" id="ARBA00022896"/>
    </source>
</evidence>
<dbReference type="EnsemblPlants" id="KEH22932">
    <property type="protein sequence ID" value="KEH22932"/>
    <property type="gene ID" value="MTR_7g062580"/>
</dbReference>
<dbReference type="GO" id="GO:0008168">
    <property type="term" value="F:methyltransferase activity"/>
    <property type="evidence" value="ECO:0007669"/>
    <property type="project" value="UniProtKB-KW"/>
</dbReference>
<dbReference type="PANTHER" id="PTHR47991">
    <property type="entry name" value="OXOGLUTARATE/IRON-DEPENDENT DIOXYGENASE"/>
    <property type="match status" value="1"/>
</dbReference>
<dbReference type="Pfam" id="PF14226">
    <property type="entry name" value="DIOX_N"/>
    <property type="match status" value="1"/>
</dbReference>
<accession>A0A072TZX2</accession>
<reference evidence="8" key="4">
    <citation type="journal article" date="2018" name="Nat. Plants">
        <title>Whole-genome landscape of Medicago truncatula symbiotic genes.</title>
        <authorList>
            <person name="Pecrix Y."/>
            <person name="Gamas P."/>
            <person name="Carrere S."/>
        </authorList>
    </citation>
    <scope>NUCLEOTIDE SEQUENCE</scope>
    <source>
        <tissue evidence="8">Leaves</tissue>
    </source>
</reference>
<evidence type="ECO:0000313" key="9">
    <source>
        <dbReference type="EnsemblPlants" id="KEH22932"/>
    </source>
</evidence>
<dbReference type="InterPro" id="IPR027443">
    <property type="entry name" value="IPNS-like_sf"/>
</dbReference>
<dbReference type="Gramene" id="rna40595">
    <property type="protein sequence ID" value="RHN46152.1"/>
    <property type="gene ID" value="gene40595"/>
</dbReference>
<name>A0A072TZX2_MEDTR</name>
<evidence type="ECO:0000313" key="10">
    <source>
        <dbReference type="Proteomes" id="UP000002051"/>
    </source>
</evidence>
<evidence type="ECO:0000256" key="1">
    <source>
        <dbReference type="ARBA" id="ARBA00008056"/>
    </source>
</evidence>
<dbReference type="FunFam" id="2.60.120.330:FF:000079">
    <property type="entry name" value="Protein SRG1"/>
    <property type="match status" value="1"/>
</dbReference>
<dbReference type="Proteomes" id="UP000265566">
    <property type="component" value="Chromosome 7"/>
</dbReference>
<dbReference type="EMBL" id="CM001223">
    <property type="protein sequence ID" value="KEH22932.1"/>
    <property type="molecule type" value="Genomic_DNA"/>
</dbReference>
<comment type="similarity">
    <text evidence="1 5">Belongs to the iron/ascorbate-dependent oxidoreductase family.</text>
</comment>
<keyword evidence="10" id="KW-1185">Reference proteome</keyword>
<dbReference type="HOGENOM" id="CLU_010119_16_0_1"/>
<dbReference type="Pfam" id="PF03171">
    <property type="entry name" value="2OG-FeII_Oxy"/>
    <property type="match status" value="1"/>
</dbReference>
<dbReference type="GO" id="GO:0102805">
    <property type="term" value="F:codeine O-demethylase activity"/>
    <property type="evidence" value="ECO:0007669"/>
    <property type="project" value="UniProtKB-EC"/>
</dbReference>
<evidence type="ECO:0000256" key="5">
    <source>
        <dbReference type="RuleBase" id="RU003682"/>
    </source>
</evidence>
<organism evidence="7 10">
    <name type="scientific">Medicago truncatula</name>
    <name type="common">Barrel medic</name>
    <name type="synonym">Medicago tribuloides</name>
    <dbReference type="NCBI Taxonomy" id="3880"/>
    <lineage>
        <taxon>Eukaryota</taxon>
        <taxon>Viridiplantae</taxon>
        <taxon>Streptophyta</taxon>
        <taxon>Embryophyta</taxon>
        <taxon>Tracheophyta</taxon>
        <taxon>Spermatophyta</taxon>
        <taxon>Magnoliopsida</taxon>
        <taxon>eudicotyledons</taxon>
        <taxon>Gunneridae</taxon>
        <taxon>Pentapetalae</taxon>
        <taxon>rosids</taxon>
        <taxon>fabids</taxon>
        <taxon>Fabales</taxon>
        <taxon>Fabaceae</taxon>
        <taxon>Papilionoideae</taxon>
        <taxon>50 kb inversion clade</taxon>
        <taxon>NPAAA clade</taxon>
        <taxon>Hologalegina</taxon>
        <taxon>IRL clade</taxon>
        <taxon>Trifolieae</taxon>
        <taxon>Medicago</taxon>
    </lineage>
</organism>
<keyword evidence="4 5" id="KW-0408">Iron</keyword>
<dbReference type="EC" id="1.14.11.32" evidence="8"/>
<dbReference type="GO" id="GO:0031418">
    <property type="term" value="F:L-ascorbic acid binding"/>
    <property type="evidence" value="ECO:0007669"/>
    <property type="project" value="UniProtKB-KW"/>
</dbReference>
<evidence type="ECO:0000256" key="2">
    <source>
        <dbReference type="ARBA" id="ARBA00022723"/>
    </source>
</evidence>
<dbReference type="GO" id="GO:0032259">
    <property type="term" value="P:methylation"/>
    <property type="evidence" value="ECO:0007669"/>
    <property type="project" value="UniProtKB-KW"/>
</dbReference>
<keyword evidence="3" id="KW-0847">Vitamin C</keyword>
<dbReference type="Proteomes" id="UP000002051">
    <property type="component" value="Unassembled WGS sequence"/>
</dbReference>
<dbReference type="SUPFAM" id="SSF51197">
    <property type="entry name" value="Clavaminate synthase-like"/>
    <property type="match status" value="1"/>
</dbReference>
<dbReference type="KEGG" id="mtr:25498524"/>
<evidence type="ECO:0000313" key="8">
    <source>
        <dbReference type="EMBL" id="RHN46152.1"/>
    </source>
</evidence>
<dbReference type="PRINTS" id="PR00682">
    <property type="entry name" value="IPNSYNTHASE"/>
</dbReference>
<dbReference type="InterPro" id="IPR044861">
    <property type="entry name" value="IPNS-like_FE2OG_OXY"/>
</dbReference>
<dbReference type="InterPro" id="IPR026992">
    <property type="entry name" value="DIOX_N"/>
</dbReference>
<dbReference type="AlphaFoldDB" id="A0A072TZX2"/>
<keyword evidence="2 5" id="KW-0479">Metal-binding</keyword>